<protein>
    <recommendedName>
        <fullName evidence="5">ELM2 domain-containing protein</fullName>
    </recommendedName>
</protein>
<dbReference type="GeneID" id="78775556"/>
<feature type="compositionally biased region" description="Low complexity" evidence="4">
    <location>
        <begin position="32"/>
        <end position="41"/>
    </location>
</feature>
<dbReference type="GO" id="GO:0000118">
    <property type="term" value="C:histone deacetylase complex"/>
    <property type="evidence" value="ECO:0007669"/>
    <property type="project" value="TreeGrafter"/>
</dbReference>
<evidence type="ECO:0000313" key="7">
    <source>
        <dbReference type="Proteomes" id="UP000483820"/>
    </source>
</evidence>
<organism evidence="6 7">
    <name type="scientific">Caenorhabditis remanei</name>
    <name type="common">Caenorhabditis vulgaris</name>
    <dbReference type="NCBI Taxonomy" id="31234"/>
    <lineage>
        <taxon>Eukaryota</taxon>
        <taxon>Metazoa</taxon>
        <taxon>Ecdysozoa</taxon>
        <taxon>Nematoda</taxon>
        <taxon>Chromadorea</taxon>
        <taxon>Rhabditida</taxon>
        <taxon>Rhabditina</taxon>
        <taxon>Rhabditomorpha</taxon>
        <taxon>Rhabditoidea</taxon>
        <taxon>Rhabditidae</taxon>
        <taxon>Peloderinae</taxon>
        <taxon>Caenorhabditis</taxon>
    </lineage>
</organism>
<keyword evidence="1" id="KW-0805">Transcription regulation</keyword>
<evidence type="ECO:0000256" key="4">
    <source>
        <dbReference type="SAM" id="MobiDB-lite"/>
    </source>
</evidence>
<evidence type="ECO:0000256" key="1">
    <source>
        <dbReference type="ARBA" id="ARBA00023015"/>
    </source>
</evidence>
<dbReference type="PANTHER" id="PTHR16089:SF42">
    <property type="entry name" value="ELM2 DOMAIN-CONTAINING PROTEIN"/>
    <property type="match status" value="1"/>
</dbReference>
<evidence type="ECO:0000256" key="2">
    <source>
        <dbReference type="ARBA" id="ARBA00023163"/>
    </source>
</evidence>
<dbReference type="GO" id="GO:0003714">
    <property type="term" value="F:transcription corepressor activity"/>
    <property type="evidence" value="ECO:0007669"/>
    <property type="project" value="TreeGrafter"/>
</dbReference>
<dbReference type="RefSeq" id="XP_053584009.1">
    <property type="nucleotide sequence ID" value="XM_053729237.1"/>
</dbReference>
<keyword evidence="2" id="KW-0804">Transcription</keyword>
<reference evidence="6 7" key="1">
    <citation type="submission" date="2019-12" db="EMBL/GenBank/DDBJ databases">
        <title>Chromosome-level assembly of the Caenorhabditis remanei genome.</title>
        <authorList>
            <person name="Teterina A.A."/>
            <person name="Willis J.H."/>
            <person name="Phillips P.C."/>
        </authorList>
    </citation>
    <scope>NUCLEOTIDE SEQUENCE [LARGE SCALE GENOMIC DNA]</scope>
    <source>
        <strain evidence="6 7">PX506</strain>
        <tissue evidence="6">Whole organism</tissue>
    </source>
</reference>
<feature type="compositionally biased region" description="Basic and acidic residues" evidence="4">
    <location>
        <begin position="74"/>
        <end position="83"/>
    </location>
</feature>
<proteinExistence type="predicted"/>
<dbReference type="PROSITE" id="PS51156">
    <property type="entry name" value="ELM2"/>
    <property type="match status" value="1"/>
</dbReference>
<dbReference type="CTD" id="78775556"/>
<evidence type="ECO:0000259" key="5">
    <source>
        <dbReference type="PROSITE" id="PS51156"/>
    </source>
</evidence>
<accession>A0A6A5GNB9</accession>
<feature type="compositionally biased region" description="Polar residues" evidence="4">
    <location>
        <begin position="1"/>
        <end position="11"/>
    </location>
</feature>
<dbReference type="EMBL" id="WUAV01000004">
    <property type="protein sequence ID" value="KAF1756144.1"/>
    <property type="molecule type" value="Genomic_DNA"/>
</dbReference>
<feature type="region of interest" description="Disordered" evidence="4">
    <location>
        <begin position="1"/>
        <end position="96"/>
    </location>
</feature>
<feature type="domain" description="ELM2" evidence="5">
    <location>
        <begin position="169"/>
        <end position="268"/>
    </location>
</feature>
<dbReference type="PANTHER" id="PTHR16089">
    <property type="entry name" value="REST COREPRESSOR COREST PROTEIN-RELATED"/>
    <property type="match status" value="1"/>
</dbReference>
<dbReference type="KEGG" id="crq:GCK72_012597"/>
<name>A0A6A5GNB9_CAERE</name>
<comment type="caution">
    <text evidence="6">The sequence shown here is derived from an EMBL/GenBank/DDBJ whole genome shotgun (WGS) entry which is preliminary data.</text>
</comment>
<dbReference type="GO" id="GO:0005667">
    <property type="term" value="C:transcription regulator complex"/>
    <property type="evidence" value="ECO:0007669"/>
    <property type="project" value="TreeGrafter"/>
</dbReference>
<dbReference type="GO" id="GO:0006357">
    <property type="term" value="P:regulation of transcription by RNA polymerase II"/>
    <property type="evidence" value="ECO:0007669"/>
    <property type="project" value="TreeGrafter"/>
</dbReference>
<evidence type="ECO:0000256" key="3">
    <source>
        <dbReference type="ARBA" id="ARBA00023242"/>
    </source>
</evidence>
<dbReference type="SMART" id="SM01189">
    <property type="entry name" value="ELM2"/>
    <property type="match status" value="1"/>
</dbReference>
<keyword evidence="3" id="KW-0539">Nucleus</keyword>
<dbReference type="InterPro" id="IPR000949">
    <property type="entry name" value="ELM2_dom"/>
</dbReference>
<sequence>MMMSQQINSNKSRSEASAPSGSGSRRRQLGPSQSQQASSDSMDQENIITISSGDESIICITPPRKKQKRRRNERRLMEDRENLSSDDEENGIEGPVAPVLNSHHDIILYGHGDTESFACSPSCRVHFQKYQRMADGDELEIGMVVEEVLSEDPDIEEEEEDKNVDVGKKNILIGPNYPPELPEMLTTTPFEDQDRDELTWTPPASHQLKDINNTPQQIDKFYELTRNVYWRAIWRGFDGHIPYEIALENLMKNNYDIFDSLNSIDQYLRVLPRQMKPPCAIQMKFMYENSMKDVKALRQLQKRGMQNYNLAEIHQYRYKMIRFFHLQPLFKLPCNCNEVLCSILHFLPRYACENCTRRIRNIEEPNENRLCIICKTWRHLNGNIVDRPARNVVFTDEETENVEKCNRLEHQMGRHLKSSEFDDHLKKERDERWSRLELTDEEKKIIGKRWSKKSGKDIVDSLQPFVMPLFVVCRCQKQPNDGDLELTAEQKEECLKLIKKSVFKKQLNRKWWITDQAKVAEKMGVAVEKVERFVEAHNENSDETILLMYKNYIPNLPTTIRRFAHKIPGDIEPWRVREVYEIEEKTKIVCQASTEANETSRKKSVAEIQKTVVTTKSAPTAGKRRQGKK</sequence>
<dbReference type="AlphaFoldDB" id="A0A6A5GNB9"/>
<dbReference type="Proteomes" id="UP000483820">
    <property type="component" value="Chromosome IV"/>
</dbReference>
<gene>
    <name evidence="6" type="ORF">GCK72_012597</name>
</gene>
<feature type="compositionally biased region" description="Basic residues" evidence="4">
    <location>
        <begin position="63"/>
        <end position="73"/>
    </location>
</feature>
<dbReference type="InterPro" id="IPR051066">
    <property type="entry name" value="Trans_reg/Corepressor"/>
</dbReference>
<evidence type="ECO:0000313" key="6">
    <source>
        <dbReference type="EMBL" id="KAF1756144.1"/>
    </source>
</evidence>